<dbReference type="OrthoDB" id="8904098at2759"/>
<name>A0A6A5USP6_9PLEO</name>
<dbReference type="EMBL" id="ML976741">
    <property type="protein sequence ID" value="KAF1966812.1"/>
    <property type="molecule type" value="Genomic_DNA"/>
</dbReference>
<proteinExistence type="predicted"/>
<reference evidence="1" key="1">
    <citation type="journal article" date="2020" name="Stud. Mycol.">
        <title>101 Dothideomycetes genomes: a test case for predicting lifestyles and emergence of pathogens.</title>
        <authorList>
            <person name="Haridas S."/>
            <person name="Albert R."/>
            <person name="Binder M."/>
            <person name="Bloem J."/>
            <person name="Labutti K."/>
            <person name="Salamov A."/>
            <person name="Andreopoulos B."/>
            <person name="Baker S."/>
            <person name="Barry K."/>
            <person name="Bills G."/>
            <person name="Bluhm B."/>
            <person name="Cannon C."/>
            <person name="Castanera R."/>
            <person name="Culley D."/>
            <person name="Daum C."/>
            <person name="Ezra D."/>
            <person name="Gonzalez J."/>
            <person name="Henrissat B."/>
            <person name="Kuo A."/>
            <person name="Liang C."/>
            <person name="Lipzen A."/>
            <person name="Lutzoni F."/>
            <person name="Magnuson J."/>
            <person name="Mondo S."/>
            <person name="Nolan M."/>
            <person name="Ohm R."/>
            <person name="Pangilinan J."/>
            <person name="Park H.-J."/>
            <person name="Ramirez L."/>
            <person name="Alfaro M."/>
            <person name="Sun H."/>
            <person name="Tritt A."/>
            <person name="Yoshinaga Y."/>
            <person name="Zwiers L.-H."/>
            <person name="Turgeon B."/>
            <person name="Goodwin S."/>
            <person name="Spatafora J."/>
            <person name="Crous P."/>
            <person name="Grigoriev I."/>
        </authorList>
    </citation>
    <scope>NUCLEOTIDE SEQUENCE</scope>
    <source>
        <strain evidence="1">CBS 107.79</strain>
    </source>
</reference>
<dbReference type="Gene3D" id="1.20.1250.20">
    <property type="entry name" value="MFS general substrate transporter like domains"/>
    <property type="match status" value="1"/>
</dbReference>
<dbReference type="InterPro" id="IPR036259">
    <property type="entry name" value="MFS_trans_sf"/>
</dbReference>
<accession>A0A6A5USP6</accession>
<evidence type="ECO:0000313" key="1">
    <source>
        <dbReference type="EMBL" id="KAF1966812.1"/>
    </source>
</evidence>
<evidence type="ECO:0000313" key="2">
    <source>
        <dbReference type="Proteomes" id="UP000800036"/>
    </source>
</evidence>
<protein>
    <submittedName>
        <fullName evidence="1">Uncharacterized protein</fullName>
    </submittedName>
</protein>
<gene>
    <name evidence="1" type="ORF">BU23DRAFT_312504</name>
</gene>
<dbReference type="AlphaFoldDB" id="A0A6A5USP6"/>
<dbReference type="Proteomes" id="UP000800036">
    <property type="component" value="Unassembled WGS sequence"/>
</dbReference>
<sequence length="61" mass="6839">MVSLAVWVKISVDFLLANSEILAVVKGIEYAYSQAPTNMRTLAMALFYLTDAKGAQSERRW</sequence>
<keyword evidence="2" id="KW-1185">Reference proteome</keyword>
<organism evidence="1 2">
    <name type="scientific">Bimuria novae-zelandiae CBS 107.79</name>
    <dbReference type="NCBI Taxonomy" id="1447943"/>
    <lineage>
        <taxon>Eukaryota</taxon>
        <taxon>Fungi</taxon>
        <taxon>Dikarya</taxon>
        <taxon>Ascomycota</taxon>
        <taxon>Pezizomycotina</taxon>
        <taxon>Dothideomycetes</taxon>
        <taxon>Pleosporomycetidae</taxon>
        <taxon>Pleosporales</taxon>
        <taxon>Massarineae</taxon>
        <taxon>Didymosphaeriaceae</taxon>
        <taxon>Bimuria</taxon>
    </lineage>
</organism>